<evidence type="ECO:0000256" key="1">
    <source>
        <dbReference type="ARBA" id="ARBA00006184"/>
    </source>
</evidence>
<gene>
    <name evidence="6" type="ORF">GCM10009066_09060</name>
</gene>
<dbReference type="EMBL" id="BAAABL010000037">
    <property type="protein sequence ID" value="GAA0296856.1"/>
    <property type="molecule type" value="Genomic_DNA"/>
</dbReference>
<evidence type="ECO:0000259" key="5">
    <source>
        <dbReference type="Pfam" id="PF09079"/>
    </source>
</evidence>
<comment type="similarity">
    <text evidence="1">Belongs to the CDC6/cdc18 family.</text>
</comment>
<protein>
    <recommendedName>
        <fullName evidence="5">Cdc6 C-terminal domain-containing protein</fullName>
    </recommendedName>
</protein>
<name>A0AAV3S6W8_9EURY</name>
<evidence type="ECO:0000256" key="4">
    <source>
        <dbReference type="ARBA" id="ARBA00022840"/>
    </source>
</evidence>
<evidence type="ECO:0000256" key="3">
    <source>
        <dbReference type="ARBA" id="ARBA00022741"/>
    </source>
</evidence>
<dbReference type="Pfam" id="PF09079">
    <property type="entry name" value="WHD_Cdc6"/>
    <property type="match status" value="1"/>
</dbReference>
<evidence type="ECO:0000313" key="6">
    <source>
        <dbReference type="EMBL" id="GAA0296856.1"/>
    </source>
</evidence>
<proteinExistence type="inferred from homology"/>
<keyword evidence="2" id="KW-0235">DNA replication</keyword>
<dbReference type="GO" id="GO:0005524">
    <property type="term" value="F:ATP binding"/>
    <property type="evidence" value="ECO:0007669"/>
    <property type="project" value="UniProtKB-KW"/>
</dbReference>
<dbReference type="Gene3D" id="1.10.10.10">
    <property type="entry name" value="Winged helix-like DNA-binding domain superfamily/Winged helix DNA-binding domain"/>
    <property type="match status" value="1"/>
</dbReference>
<keyword evidence="4" id="KW-0067">ATP-binding</keyword>
<dbReference type="SUPFAM" id="SSF46785">
    <property type="entry name" value="Winged helix' DNA-binding domain"/>
    <property type="match status" value="1"/>
</dbReference>
<dbReference type="InterPro" id="IPR015163">
    <property type="entry name" value="Cdc6_C"/>
</dbReference>
<dbReference type="GO" id="GO:0006260">
    <property type="term" value="P:DNA replication"/>
    <property type="evidence" value="ECO:0007669"/>
    <property type="project" value="UniProtKB-KW"/>
</dbReference>
<accession>A0AAV3S6W8</accession>
<organism evidence="6 7">
    <name type="scientific">Halarchaeum salinum</name>
    <dbReference type="NCBI Taxonomy" id="489912"/>
    <lineage>
        <taxon>Archaea</taxon>
        <taxon>Methanobacteriati</taxon>
        <taxon>Methanobacteriota</taxon>
        <taxon>Stenosarchaea group</taxon>
        <taxon>Halobacteria</taxon>
        <taxon>Halobacteriales</taxon>
        <taxon>Halobacteriaceae</taxon>
    </lineage>
</organism>
<dbReference type="AlphaFoldDB" id="A0AAV3S6W8"/>
<evidence type="ECO:0000256" key="2">
    <source>
        <dbReference type="ARBA" id="ARBA00022705"/>
    </source>
</evidence>
<dbReference type="InterPro" id="IPR036390">
    <property type="entry name" value="WH_DNA-bd_sf"/>
</dbReference>
<keyword evidence="3" id="KW-0547">Nucleotide-binding</keyword>
<reference evidence="6 7" key="1">
    <citation type="journal article" date="2019" name="Int. J. Syst. Evol. Microbiol.">
        <title>The Global Catalogue of Microorganisms (GCM) 10K type strain sequencing project: providing services to taxonomists for standard genome sequencing and annotation.</title>
        <authorList>
            <consortium name="The Broad Institute Genomics Platform"/>
            <consortium name="The Broad Institute Genome Sequencing Center for Infectious Disease"/>
            <person name="Wu L."/>
            <person name="Ma J."/>
        </authorList>
    </citation>
    <scope>NUCLEOTIDE SEQUENCE [LARGE SCALE GENOMIC DNA]</scope>
    <source>
        <strain evidence="6 7">JCM 16330</strain>
    </source>
</reference>
<dbReference type="Proteomes" id="UP001500837">
    <property type="component" value="Unassembled WGS sequence"/>
</dbReference>
<evidence type="ECO:0000313" key="7">
    <source>
        <dbReference type="Proteomes" id="UP001500837"/>
    </source>
</evidence>
<dbReference type="RefSeq" id="WP_343749219.1">
    <property type="nucleotide sequence ID" value="NZ_BAAABL010000037.1"/>
</dbReference>
<feature type="domain" description="Cdc6 C-terminal" evidence="5">
    <location>
        <begin position="1"/>
        <end position="43"/>
    </location>
</feature>
<keyword evidence="7" id="KW-1185">Reference proteome</keyword>
<sequence length="68" mass="7480">MHSHLDEMEMLGIITTEKRNEGSTGGQYKQIALNQDLDAVLKALKQTIDVVGVQASVQPDLPNMELSE</sequence>
<dbReference type="InterPro" id="IPR036388">
    <property type="entry name" value="WH-like_DNA-bd_sf"/>
</dbReference>
<comment type="caution">
    <text evidence="6">The sequence shown here is derived from an EMBL/GenBank/DDBJ whole genome shotgun (WGS) entry which is preliminary data.</text>
</comment>